<feature type="region of interest" description="Disordered" evidence="5">
    <location>
        <begin position="181"/>
        <end position="204"/>
    </location>
</feature>
<organism evidence="6 7">
    <name type="scientific">Nocardia cerradoensis</name>
    <dbReference type="NCBI Taxonomy" id="85688"/>
    <lineage>
        <taxon>Bacteria</taxon>
        <taxon>Bacillati</taxon>
        <taxon>Actinomycetota</taxon>
        <taxon>Actinomycetes</taxon>
        <taxon>Mycobacteriales</taxon>
        <taxon>Nocardiaceae</taxon>
        <taxon>Nocardia</taxon>
    </lineage>
</organism>
<evidence type="ECO:0000256" key="2">
    <source>
        <dbReference type="ARBA" id="ARBA00022487"/>
    </source>
</evidence>
<comment type="caution">
    <text evidence="6">The sequence shown here is derived from an EMBL/GenBank/DDBJ whole genome shotgun (WGS) entry which is preliminary data.</text>
</comment>
<evidence type="ECO:0008006" key="8">
    <source>
        <dbReference type="Google" id="ProtNLM"/>
    </source>
</evidence>
<dbReference type="SMART" id="SM01110">
    <property type="entry name" value="Cutinase"/>
    <property type="match status" value="1"/>
</dbReference>
<accession>A0A231GVE9</accession>
<keyword evidence="7" id="KW-1185">Reference proteome</keyword>
<dbReference type="PANTHER" id="PTHR33630">
    <property type="entry name" value="CUTINASE RV1984C-RELATED-RELATED"/>
    <property type="match status" value="1"/>
</dbReference>
<evidence type="ECO:0000256" key="5">
    <source>
        <dbReference type="SAM" id="MobiDB-lite"/>
    </source>
</evidence>
<keyword evidence="4" id="KW-1015">Disulfide bond</keyword>
<dbReference type="EMBL" id="NGAF01000031">
    <property type="protein sequence ID" value="OXR40525.1"/>
    <property type="molecule type" value="Genomic_DNA"/>
</dbReference>
<dbReference type="SUPFAM" id="SSF53474">
    <property type="entry name" value="alpha/beta-Hydrolases"/>
    <property type="match status" value="1"/>
</dbReference>
<evidence type="ECO:0000256" key="1">
    <source>
        <dbReference type="ARBA" id="ARBA00007534"/>
    </source>
</evidence>
<evidence type="ECO:0000256" key="4">
    <source>
        <dbReference type="ARBA" id="ARBA00023157"/>
    </source>
</evidence>
<protein>
    <recommendedName>
        <fullName evidence="8">Cutinase</fullName>
    </recommendedName>
</protein>
<dbReference type="Gene3D" id="3.40.50.1820">
    <property type="entry name" value="alpha/beta hydrolase"/>
    <property type="match status" value="1"/>
</dbReference>
<comment type="similarity">
    <text evidence="1">Belongs to the cutinase family.</text>
</comment>
<dbReference type="GO" id="GO:0052689">
    <property type="term" value="F:carboxylic ester hydrolase activity"/>
    <property type="evidence" value="ECO:0007669"/>
    <property type="project" value="UniProtKB-KW"/>
</dbReference>
<keyword evidence="3" id="KW-0378">Hydrolase</keyword>
<keyword evidence="2" id="KW-0719">Serine esterase</keyword>
<dbReference type="PANTHER" id="PTHR33630:SF9">
    <property type="entry name" value="CUTINASE 4"/>
    <property type="match status" value="1"/>
</dbReference>
<gene>
    <name evidence="6" type="ORF">B7C42_07464</name>
</gene>
<proteinExistence type="inferred from homology"/>
<dbReference type="InterPro" id="IPR000675">
    <property type="entry name" value="Cutinase/axe"/>
</dbReference>
<evidence type="ECO:0000256" key="3">
    <source>
        <dbReference type="ARBA" id="ARBA00022801"/>
    </source>
</evidence>
<sequence>MKEGTAISASGVRPRKVATALLVLFVATILAEPEPARAAPDSGCPVLWVLGVQGTGQSSPTASRTDDTGVLGALLGPVGAAVPDLVQHTYIPYPAGFGGAPGVGGGAESYTASVTEAVADLATTAEQIAASCPATRLAMVGYSQGAQAVSQLARAIGAGNGPVPAETVAAVALYADPERRAGSPVFPGRPGQLTPDPAPGTSGTAVASVQITAPAASGGGIADDDADYGTLTGRVLDICVDGDLACSTPEHAALLRTGALLAAQADLSNPVAAIAGMHHVLTQALGSAWATVVLDDILISPATVDYSPRKPLSQRIIDASDPRVAAPPPERVAAASERWNQVTATVAAHPVEAAKLAGQLAGAWGQLVADNADLANPAVWARLAATVPLHDGYPNGQLATGIAWLMAVAHDLSQGQS</sequence>
<evidence type="ECO:0000313" key="6">
    <source>
        <dbReference type="EMBL" id="OXR40525.1"/>
    </source>
</evidence>
<dbReference type="Pfam" id="PF01083">
    <property type="entry name" value="Cutinase"/>
    <property type="match status" value="1"/>
</dbReference>
<evidence type="ECO:0000313" key="7">
    <source>
        <dbReference type="Proteomes" id="UP000215506"/>
    </source>
</evidence>
<dbReference type="InterPro" id="IPR029058">
    <property type="entry name" value="AB_hydrolase_fold"/>
</dbReference>
<reference evidence="6 7" key="1">
    <citation type="submission" date="2017-07" db="EMBL/GenBank/DDBJ databases">
        <title>First draft Genome Sequence of Nocardia cerradoensis isolated from human infection.</title>
        <authorList>
            <person name="Carrasco G."/>
        </authorList>
    </citation>
    <scope>NUCLEOTIDE SEQUENCE [LARGE SCALE GENOMIC DNA]</scope>
    <source>
        <strain evidence="6 7">CNM20130759</strain>
    </source>
</reference>
<dbReference type="Proteomes" id="UP000215506">
    <property type="component" value="Unassembled WGS sequence"/>
</dbReference>
<name>A0A231GVE9_9NOCA</name>
<dbReference type="AlphaFoldDB" id="A0A231GVE9"/>